<gene>
    <name evidence="1" type="ORF">ACFFIX_09415</name>
</gene>
<keyword evidence="2" id="KW-1185">Reference proteome</keyword>
<reference evidence="1 2" key="1">
    <citation type="submission" date="2024-09" db="EMBL/GenBank/DDBJ databases">
        <authorList>
            <person name="Sun Q."/>
            <person name="Mori K."/>
        </authorList>
    </citation>
    <scope>NUCLEOTIDE SEQUENCE [LARGE SCALE GENOMIC DNA]</scope>
    <source>
        <strain evidence="1 2">CCM 7228</strain>
    </source>
</reference>
<sequence>MKKKSYQVCASCTHFQAFRLNSKMVYHCSRLGFETKPAYSFTCWSPKEHIVNLMKKRGVADNE</sequence>
<accession>A0ABV6GDC1</accession>
<organism evidence="1 2">
    <name type="scientific">Metabacillus herbersteinensis</name>
    <dbReference type="NCBI Taxonomy" id="283816"/>
    <lineage>
        <taxon>Bacteria</taxon>
        <taxon>Bacillati</taxon>
        <taxon>Bacillota</taxon>
        <taxon>Bacilli</taxon>
        <taxon>Bacillales</taxon>
        <taxon>Bacillaceae</taxon>
        <taxon>Metabacillus</taxon>
    </lineage>
</organism>
<dbReference type="RefSeq" id="WP_378932979.1">
    <property type="nucleotide sequence ID" value="NZ_JBHLVO010000005.1"/>
</dbReference>
<evidence type="ECO:0000313" key="2">
    <source>
        <dbReference type="Proteomes" id="UP001589854"/>
    </source>
</evidence>
<protein>
    <recommendedName>
        <fullName evidence="3">Uracil-DNA glycosylase</fullName>
    </recommendedName>
</protein>
<dbReference type="EMBL" id="JBHLVO010000005">
    <property type="protein sequence ID" value="MFC0271673.1"/>
    <property type="molecule type" value="Genomic_DNA"/>
</dbReference>
<evidence type="ECO:0000313" key="1">
    <source>
        <dbReference type="EMBL" id="MFC0271673.1"/>
    </source>
</evidence>
<dbReference type="Proteomes" id="UP001589854">
    <property type="component" value="Unassembled WGS sequence"/>
</dbReference>
<comment type="caution">
    <text evidence="1">The sequence shown here is derived from an EMBL/GenBank/DDBJ whole genome shotgun (WGS) entry which is preliminary data.</text>
</comment>
<name>A0ABV6GDC1_9BACI</name>
<evidence type="ECO:0008006" key="3">
    <source>
        <dbReference type="Google" id="ProtNLM"/>
    </source>
</evidence>
<proteinExistence type="predicted"/>